<sequence length="95" mass="10432">MTFRIVVDTRDAFGGKLTSESDKPSQVLEVPFLNPQNGPVMIEDAEKGDVVAEDATRIAYREFILWMAASFALTSGCPTRSRPGPASEQTCPRRV</sequence>
<comment type="caution">
    <text evidence="2">The sequence shown here is derived from an EMBL/GenBank/DDBJ whole genome shotgun (WGS) entry which is preliminary data.</text>
</comment>
<keyword evidence="3" id="KW-1185">Reference proteome</keyword>
<dbReference type="Gene3D" id="2.60.120.580">
    <property type="entry name" value="Acetamidase/Formamidase-like domains"/>
    <property type="match status" value="1"/>
</dbReference>
<dbReference type="SUPFAM" id="SSF141130">
    <property type="entry name" value="Acetamidase/Formamidase-like"/>
    <property type="match status" value="1"/>
</dbReference>
<protein>
    <submittedName>
        <fullName evidence="2">Uncharacterized protein</fullName>
    </submittedName>
</protein>
<evidence type="ECO:0000313" key="3">
    <source>
        <dbReference type="Proteomes" id="UP000054870"/>
    </source>
</evidence>
<dbReference type="Proteomes" id="UP000054870">
    <property type="component" value="Unassembled WGS sequence"/>
</dbReference>
<organism evidence="2 3">
    <name type="scientific">Caballeronia catudaia</name>
    <dbReference type="NCBI Taxonomy" id="1777136"/>
    <lineage>
        <taxon>Bacteria</taxon>
        <taxon>Pseudomonadati</taxon>
        <taxon>Pseudomonadota</taxon>
        <taxon>Betaproteobacteria</taxon>
        <taxon>Burkholderiales</taxon>
        <taxon>Burkholderiaceae</taxon>
        <taxon>Caballeronia</taxon>
    </lineage>
</organism>
<dbReference type="AlphaFoldDB" id="A0A158BG68"/>
<proteinExistence type="predicted"/>
<feature type="region of interest" description="Disordered" evidence="1">
    <location>
        <begin position="76"/>
        <end position="95"/>
    </location>
</feature>
<name>A0A158BG68_9BURK</name>
<dbReference type="EMBL" id="FCOF02000014">
    <property type="protein sequence ID" value="SAK69051.1"/>
    <property type="molecule type" value="Genomic_DNA"/>
</dbReference>
<reference evidence="2" key="1">
    <citation type="submission" date="2016-01" db="EMBL/GenBank/DDBJ databases">
        <authorList>
            <person name="Peeters C."/>
        </authorList>
    </citation>
    <scope>NUCLEOTIDE SEQUENCE [LARGE SCALE GENOMIC DNA]</scope>
    <source>
        <strain evidence="2">LMG 29318</strain>
    </source>
</reference>
<evidence type="ECO:0000313" key="2">
    <source>
        <dbReference type="EMBL" id="SAK69051.1"/>
    </source>
</evidence>
<accession>A0A158BG68</accession>
<evidence type="ECO:0000256" key="1">
    <source>
        <dbReference type="SAM" id="MobiDB-lite"/>
    </source>
</evidence>
<gene>
    <name evidence="2" type="ORF">AWB75_03460</name>
</gene>